<keyword evidence="3 7" id="KW-0813">Transport</keyword>
<comment type="subunit">
    <text evidence="7">NDH-1 is composed of 14 different subunits. Subunits NuoA, H, J, K, L, M, N constitute the membrane sector of the complex.</text>
</comment>
<dbReference type="HAMAP" id="MF_01394">
    <property type="entry name" value="NDH1_NuoA"/>
    <property type="match status" value="1"/>
</dbReference>
<comment type="subcellular location">
    <subcellularLocation>
        <location evidence="7">Cell inner membrane</location>
        <topology evidence="7">Multi-pass membrane protein</topology>
    </subcellularLocation>
    <subcellularLocation>
        <location evidence="8">Cell membrane</location>
        <topology evidence="8">Multi-pass membrane protein</topology>
    </subcellularLocation>
    <subcellularLocation>
        <location evidence="1">Membrane</location>
        <topology evidence="1">Multi-pass membrane protein</topology>
    </subcellularLocation>
</comment>
<dbReference type="GO" id="GO:0030964">
    <property type="term" value="C:NADH dehydrogenase complex"/>
    <property type="evidence" value="ECO:0007669"/>
    <property type="project" value="TreeGrafter"/>
</dbReference>
<keyword evidence="7 8" id="KW-0874">Quinone</keyword>
<keyword evidence="5 7" id="KW-1133">Transmembrane helix</keyword>
<reference evidence="9 10" key="1">
    <citation type="journal article" date="2009" name="Stand. Genomic Sci.">
        <title>Complete genome sequence of Pirellula staleyi type strain (ATCC 27377).</title>
        <authorList>
            <person name="Clum A."/>
            <person name="Tindall B.J."/>
            <person name="Sikorski J."/>
            <person name="Ivanova N."/>
            <person name="Mavrommatis K."/>
            <person name="Lucas S."/>
            <person name="Glavina del Rio T."/>
            <person name="Nolan M."/>
            <person name="Chen F."/>
            <person name="Tice H."/>
            <person name="Pitluck S."/>
            <person name="Cheng J.F."/>
            <person name="Chertkov O."/>
            <person name="Brettin T."/>
            <person name="Han C."/>
            <person name="Detter J.C."/>
            <person name="Kuske C."/>
            <person name="Bruce D."/>
            <person name="Goodwin L."/>
            <person name="Ovchinikova G."/>
            <person name="Pati A."/>
            <person name="Mikhailova N."/>
            <person name="Chen A."/>
            <person name="Palaniappan K."/>
            <person name="Land M."/>
            <person name="Hauser L."/>
            <person name="Chang Y.J."/>
            <person name="Jeffries C.D."/>
            <person name="Chain P."/>
            <person name="Rohde M."/>
            <person name="Goker M."/>
            <person name="Bristow J."/>
            <person name="Eisen J.A."/>
            <person name="Markowitz V."/>
            <person name="Hugenholtz P."/>
            <person name="Kyrpides N.C."/>
            <person name="Klenk H.P."/>
            <person name="Lapidus A."/>
        </authorList>
    </citation>
    <scope>NUCLEOTIDE SEQUENCE [LARGE SCALE GENOMIC DNA]</scope>
    <source>
        <strain evidence="10">ATCC 27377 / DSM 6068 / ICPB 4128</strain>
    </source>
</reference>
<feature type="transmembrane region" description="Helical" evidence="7">
    <location>
        <begin position="114"/>
        <end position="135"/>
    </location>
</feature>
<dbReference type="InterPro" id="IPR023043">
    <property type="entry name" value="NAD(P)H_OxRDtase_bac/plastid"/>
</dbReference>
<dbReference type="AlphaFoldDB" id="D2R5H0"/>
<protein>
    <recommendedName>
        <fullName evidence="7">NADH-quinone oxidoreductase subunit A</fullName>
        <ecNumber evidence="7">7.1.1.-</ecNumber>
    </recommendedName>
    <alternativeName>
        <fullName evidence="7">NADH dehydrogenase I subunit A</fullName>
    </alternativeName>
    <alternativeName>
        <fullName evidence="7">NDH-1 subunit A</fullName>
    </alternativeName>
    <alternativeName>
        <fullName evidence="7">NUO1</fullName>
    </alternativeName>
</protein>
<keyword evidence="7" id="KW-1278">Translocase</keyword>
<comment type="similarity">
    <text evidence="2 7 8">Belongs to the complex I subunit 3 family.</text>
</comment>
<dbReference type="GO" id="GO:0048038">
    <property type="term" value="F:quinone binding"/>
    <property type="evidence" value="ECO:0007669"/>
    <property type="project" value="UniProtKB-KW"/>
</dbReference>
<name>D2R5H0_PIRSD</name>
<keyword evidence="7" id="KW-1003">Cell membrane</keyword>
<evidence type="ECO:0000256" key="4">
    <source>
        <dbReference type="ARBA" id="ARBA00022692"/>
    </source>
</evidence>
<dbReference type="GO" id="GO:0005886">
    <property type="term" value="C:plasma membrane"/>
    <property type="evidence" value="ECO:0007669"/>
    <property type="project" value="UniProtKB-SubCell"/>
</dbReference>
<dbReference type="eggNOG" id="COG0838">
    <property type="taxonomic scope" value="Bacteria"/>
</dbReference>
<feature type="transmembrane region" description="Helical" evidence="7">
    <location>
        <begin position="60"/>
        <end position="81"/>
    </location>
</feature>
<evidence type="ECO:0000256" key="8">
    <source>
        <dbReference type="RuleBase" id="RU003639"/>
    </source>
</evidence>
<keyword evidence="6 7" id="KW-0472">Membrane</keyword>
<dbReference type="Proteomes" id="UP000001887">
    <property type="component" value="Chromosome"/>
</dbReference>
<keyword evidence="4 7" id="KW-0812">Transmembrane</keyword>
<keyword evidence="10" id="KW-1185">Reference proteome</keyword>
<dbReference type="GO" id="GO:0050136">
    <property type="term" value="F:NADH dehydrogenase (quinone) (non-electrogenic) activity"/>
    <property type="evidence" value="ECO:0007669"/>
    <property type="project" value="UniProtKB-UniRule"/>
</dbReference>
<dbReference type="Pfam" id="PF00507">
    <property type="entry name" value="Oxidored_q4"/>
    <property type="match status" value="1"/>
</dbReference>
<sequence length="143" mass="15904" precursor="true">MDSMLLPILLFVAASTALGAGLLSVGGLLGPKRQTAVKRMPYESGMDPIHDAHRKFDVRFHLVAIAFLLFDVELLFLYPWAVASRNKAGLDYTIGTEMVAMGEMLGREISFGRGLVFGEVMFFMALLTLGLVYAWKKGVFQWR</sequence>
<keyword evidence="7 9" id="KW-0830">Ubiquinone</keyword>
<dbReference type="PANTHER" id="PTHR11058">
    <property type="entry name" value="NADH-UBIQUINONE OXIDOREDUCTASE CHAIN 3"/>
    <property type="match status" value="1"/>
</dbReference>
<dbReference type="EC" id="7.1.1.-" evidence="7"/>
<evidence type="ECO:0000256" key="5">
    <source>
        <dbReference type="ARBA" id="ARBA00022989"/>
    </source>
</evidence>
<dbReference type="GO" id="GO:0008137">
    <property type="term" value="F:NADH dehydrogenase (ubiquinone) activity"/>
    <property type="evidence" value="ECO:0007669"/>
    <property type="project" value="InterPro"/>
</dbReference>
<organism evidence="9 10">
    <name type="scientific">Pirellula staleyi (strain ATCC 27377 / DSM 6068 / ICPB 4128)</name>
    <name type="common">Pirella staleyi</name>
    <dbReference type="NCBI Taxonomy" id="530564"/>
    <lineage>
        <taxon>Bacteria</taxon>
        <taxon>Pseudomonadati</taxon>
        <taxon>Planctomycetota</taxon>
        <taxon>Planctomycetia</taxon>
        <taxon>Pirellulales</taxon>
        <taxon>Pirellulaceae</taxon>
        <taxon>Pirellula</taxon>
    </lineage>
</organism>
<dbReference type="KEGG" id="psl:Psta_0743"/>
<comment type="catalytic activity">
    <reaction evidence="7 8">
        <text>a quinone + NADH + 5 H(+)(in) = a quinol + NAD(+) + 4 H(+)(out)</text>
        <dbReference type="Rhea" id="RHEA:57888"/>
        <dbReference type="ChEBI" id="CHEBI:15378"/>
        <dbReference type="ChEBI" id="CHEBI:24646"/>
        <dbReference type="ChEBI" id="CHEBI:57540"/>
        <dbReference type="ChEBI" id="CHEBI:57945"/>
        <dbReference type="ChEBI" id="CHEBI:132124"/>
    </reaction>
</comment>
<evidence type="ECO:0000256" key="6">
    <source>
        <dbReference type="ARBA" id="ARBA00023136"/>
    </source>
</evidence>
<evidence type="ECO:0000313" key="10">
    <source>
        <dbReference type="Proteomes" id="UP000001887"/>
    </source>
</evidence>
<dbReference type="STRING" id="530564.Psta_0743"/>
<proteinExistence type="inferred from homology"/>
<dbReference type="HOGENOM" id="CLU_119549_3_1_0"/>
<dbReference type="OrthoDB" id="9791970at2"/>
<evidence type="ECO:0000256" key="3">
    <source>
        <dbReference type="ARBA" id="ARBA00022448"/>
    </source>
</evidence>
<evidence type="ECO:0000256" key="7">
    <source>
        <dbReference type="HAMAP-Rule" id="MF_01394"/>
    </source>
</evidence>
<keyword evidence="7 8" id="KW-0520">NAD</keyword>
<accession>D2R5H0</accession>
<dbReference type="PANTHER" id="PTHR11058:SF9">
    <property type="entry name" value="NADH-UBIQUINONE OXIDOREDUCTASE CHAIN 3"/>
    <property type="match status" value="1"/>
</dbReference>
<evidence type="ECO:0000313" key="9">
    <source>
        <dbReference type="EMBL" id="ADB15429.1"/>
    </source>
</evidence>
<comment type="function">
    <text evidence="7">NDH-1 shuttles electrons from NADH, via FMN and iron-sulfur (Fe-S) centers, to quinones in the respiratory chain. The immediate electron acceptor for the enzyme in this species is believed to be ubiquinone. Couples the redox reaction to proton translocation (for every two electrons transferred, four hydrogen ions are translocated across the cytoplasmic membrane), and thus conserves the redox energy in a proton gradient.</text>
</comment>
<dbReference type="Gene3D" id="1.20.58.1610">
    <property type="entry name" value="NADH:ubiquinone/plastoquinone oxidoreductase, chain 3"/>
    <property type="match status" value="1"/>
</dbReference>
<dbReference type="InterPro" id="IPR000440">
    <property type="entry name" value="NADH_UbQ/plastoQ_OxRdtase_su3"/>
</dbReference>
<evidence type="ECO:0000256" key="1">
    <source>
        <dbReference type="ARBA" id="ARBA00004141"/>
    </source>
</evidence>
<keyword evidence="7" id="KW-0997">Cell inner membrane</keyword>
<feature type="transmembrane region" description="Helical" evidence="7">
    <location>
        <begin position="6"/>
        <end position="30"/>
    </location>
</feature>
<evidence type="ECO:0000256" key="2">
    <source>
        <dbReference type="ARBA" id="ARBA00008472"/>
    </source>
</evidence>
<gene>
    <name evidence="7" type="primary">nuoA</name>
    <name evidence="9" type="ordered locus">Psta_0743</name>
</gene>
<dbReference type="EMBL" id="CP001848">
    <property type="protein sequence ID" value="ADB15429.1"/>
    <property type="molecule type" value="Genomic_DNA"/>
</dbReference>
<dbReference type="InterPro" id="IPR038430">
    <property type="entry name" value="NDAH_ubi_oxred_su3_sf"/>
</dbReference>